<reference evidence="2" key="1">
    <citation type="submission" date="2016-04" db="EMBL/GenBank/DDBJ databases">
        <authorList>
            <person name="Nguyen H.D."/>
            <person name="Samba Siva P."/>
            <person name="Cullis J."/>
            <person name="Levesque C.A."/>
            <person name="Hambleton S."/>
        </authorList>
    </citation>
    <scope>NUCLEOTIDE SEQUENCE</scope>
    <source>
        <strain evidence="2">DAOMC 236422</strain>
    </source>
</reference>
<proteinExistence type="predicted"/>
<reference evidence="2" key="2">
    <citation type="journal article" date="2019" name="IMA Fungus">
        <title>Genome sequencing and comparison of five Tilletia species to identify candidate genes for the detection of regulated species infecting wheat.</title>
        <authorList>
            <person name="Nguyen H.D.T."/>
            <person name="Sultana T."/>
            <person name="Kesanakurti P."/>
            <person name="Hambleton S."/>
        </authorList>
    </citation>
    <scope>NUCLEOTIDE SEQUENCE</scope>
    <source>
        <strain evidence="2">DAOMC 236422</strain>
    </source>
</reference>
<organism evidence="2 3">
    <name type="scientific">Tilletia walkeri</name>
    <dbReference type="NCBI Taxonomy" id="117179"/>
    <lineage>
        <taxon>Eukaryota</taxon>
        <taxon>Fungi</taxon>
        <taxon>Dikarya</taxon>
        <taxon>Basidiomycota</taxon>
        <taxon>Ustilaginomycotina</taxon>
        <taxon>Exobasidiomycetes</taxon>
        <taxon>Tilletiales</taxon>
        <taxon>Tilletiaceae</taxon>
        <taxon>Tilletia</taxon>
    </lineage>
</organism>
<name>A0A8X7NDX4_9BASI</name>
<gene>
    <name evidence="2" type="ORF">A4X09_0g2103</name>
</gene>
<evidence type="ECO:0000313" key="3">
    <source>
        <dbReference type="Proteomes" id="UP000078113"/>
    </source>
</evidence>
<accession>A0A8X7NDX4</accession>
<comment type="caution">
    <text evidence="2">The sequence shown here is derived from an EMBL/GenBank/DDBJ whole genome shotgun (WGS) entry which is preliminary data.</text>
</comment>
<sequence length="134" mass="14428">MRLTTLSSLAAVFTASVANCDPLRPPADSSAFSECINDIPKFCPGVPASDTEMYKYPTKAGGPAAFYKCMFIHWSLPTRAKCRSDDVGCRCYEGCVQEMAKSESDYVNYAGVQGDVVGMCKAWCGLGAPALKCR</sequence>
<evidence type="ECO:0000313" key="2">
    <source>
        <dbReference type="EMBL" id="KAE8270231.1"/>
    </source>
</evidence>
<feature type="signal peptide" evidence="1">
    <location>
        <begin position="1"/>
        <end position="20"/>
    </location>
</feature>
<evidence type="ECO:0000256" key="1">
    <source>
        <dbReference type="SAM" id="SignalP"/>
    </source>
</evidence>
<keyword evidence="1" id="KW-0732">Signal</keyword>
<feature type="chain" id="PRO_5036505680" description="Extracellular membrane protein CFEM domain-containing protein" evidence="1">
    <location>
        <begin position="21"/>
        <end position="134"/>
    </location>
</feature>
<protein>
    <recommendedName>
        <fullName evidence="4">Extracellular membrane protein CFEM domain-containing protein</fullName>
    </recommendedName>
</protein>
<keyword evidence="3" id="KW-1185">Reference proteome</keyword>
<evidence type="ECO:0008006" key="4">
    <source>
        <dbReference type="Google" id="ProtNLM"/>
    </source>
</evidence>
<dbReference type="EMBL" id="LWDG02000058">
    <property type="protein sequence ID" value="KAE8270231.1"/>
    <property type="molecule type" value="Genomic_DNA"/>
</dbReference>
<dbReference type="Proteomes" id="UP000078113">
    <property type="component" value="Unassembled WGS sequence"/>
</dbReference>
<dbReference type="AlphaFoldDB" id="A0A8X7NDX4"/>